<dbReference type="Pfam" id="PF00440">
    <property type="entry name" value="TetR_N"/>
    <property type="match status" value="1"/>
</dbReference>
<dbReference type="SUPFAM" id="SSF46689">
    <property type="entry name" value="Homeodomain-like"/>
    <property type="match status" value="1"/>
</dbReference>
<dbReference type="InterPro" id="IPR036271">
    <property type="entry name" value="Tet_transcr_reg_TetR-rel_C_sf"/>
</dbReference>
<dbReference type="AlphaFoldDB" id="A0A5J6N012"/>
<keyword evidence="3" id="KW-0804">Transcription</keyword>
<evidence type="ECO:0000256" key="4">
    <source>
        <dbReference type="PROSITE-ProRule" id="PRU00335"/>
    </source>
</evidence>
<dbReference type="InterPro" id="IPR001647">
    <property type="entry name" value="HTH_TetR"/>
</dbReference>
<dbReference type="PANTHER" id="PTHR47506:SF1">
    <property type="entry name" value="HTH-TYPE TRANSCRIPTIONAL REGULATOR YJDC"/>
    <property type="match status" value="1"/>
</dbReference>
<organism evidence="6 7">
    <name type="scientific">Hypericibacter adhaerens</name>
    <dbReference type="NCBI Taxonomy" id="2602016"/>
    <lineage>
        <taxon>Bacteria</taxon>
        <taxon>Pseudomonadati</taxon>
        <taxon>Pseudomonadota</taxon>
        <taxon>Alphaproteobacteria</taxon>
        <taxon>Rhodospirillales</taxon>
        <taxon>Dongiaceae</taxon>
        <taxon>Hypericibacter</taxon>
    </lineage>
</organism>
<dbReference type="SUPFAM" id="SSF48498">
    <property type="entry name" value="Tetracyclin repressor-like, C-terminal domain"/>
    <property type="match status" value="1"/>
</dbReference>
<dbReference type="Gene3D" id="1.10.357.10">
    <property type="entry name" value="Tetracycline Repressor, domain 2"/>
    <property type="match status" value="1"/>
</dbReference>
<proteinExistence type="predicted"/>
<dbReference type="PROSITE" id="PS50977">
    <property type="entry name" value="HTH_TETR_2"/>
    <property type="match status" value="1"/>
</dbReference>
<gene>
    <name evidence="6" type="ORF">FRZ61_29460</name>
</gene>
<dbReference type="PRINTS" id="PR00455">
    <property type="entry name" value="HTHTETR"/>
</dbReference>
<protein>
    <recommendedName>
        <fullName evidence="5">HTH tetR-type domain-containing protein</fullName>
    </recommendedName>
</protein>
<keyword evidence="1" id="KW-0805">Transcription regulation</keyword>
<accession>A0A5J6N012</accession>
<feature type="DNA-binding region" description="H-T-H motif" evidence="4">
    <location>
        <begin position="38"/>
        <end position="57"/>
    </location>
</feature>
<sequence>MAVSETQSPTQKPKVTARDRIMDLAEVAVLQKGFGATSIDELVAGAGITKSGFFYHFKDKTDLAKALLERYLERDRTILDDVFGRARELHEDPLHSFLIALKLFAEMLGNLPEVHPGCMAASICYQNQLFNREIRDLNAEGLLAWRSRFRGHLDEIAALYPPRFEIDLDATADMLTTLVEGAIVLSRALADKNILPQQVLLYRAFIQSAFLPNAA</sequence>
<dbReference type="KEGG" id="hadh:FRZ61_29460"/>
<keyword evidence="2 4" id="KW-0238">DNA-binding</keyword>
<reference evidence="6 7" key="1">
    <citation type="submission" date="2019-08" db="EMBL/GenBank/DDBJ databases">
        <title>Hyperibacter terrae gen. nov., sp. nov. and Hyperibacter viscosus sp. nov., two new members in the family Rhodospirillaceae isolated from the rhizosphere of Hypericum perforatum.</title>
        <authorList>
            <person name="Noviana Z."/>
        </authorList>
    </citation>
    <scope>NUCLEOTIDE SEQUENCE [LARGE SCALE GENOMIC DNA]</scope>
    <source>
        <strain evidence="6 7">R5959</strain>
    </source>
</reference>
<feature type="domain" description="HTH tetR-type" evidence="5">
    <location>
        <begin position="15"/>
        <end position="75"/>
    </location>
</feature>
<dbReference type="RefSeq" id="WP_151118443.1">
    <property type="nucleotide sequence ID" value="NZ_CP042582.1"/>
</dbReference>
<evidence type="ECO:0000313" key="6">
    <source>
        <dbReference type="EMBL" id="QEX23011.1"/>
    </source>
</evidence>
<name>A0A5J6N012_9PROT</name>
<dbReference type="OrthoDB" id="9811084at2"/>
<dbReference type="GO" id="GO:0003677">
    <property type="term" value="F:DNA binding"/>
    <property type="evidence" value="ECO:0007669"/>
    <property type="project" value="UniProtKB-UniRule"/>
</dbReference>
<dbReference type="EMBL" id="CP042582">
    <property type="protein sequence ID" value="QEX23011.1"/>
    <property type="molecule type" value="Genomic_DNA"/>
</dbReference>
<evidence type="ECO:0000313" key="7">
    <source>
        <dbReference type="Proteomes" id="UP000325797"/>
    </source>
</evidence>
<evidence type="ECO:0000256" key="1">
    <source>
        <dbReference type="ARBA" id="ARBA00023015"/>
    </source>
</evidence>
<dbReference type="PANTHER" id="PTHR47506">
    <property type="entry name" value="TRANSCRIPTIONAL REGULATORY PROTEIN"/>
    <property type="match status" value="1"/>
</dbReference>
<evidence type="ECO:0000256" key="2">
    <source>
        <dbReference type="ARBA" id="ARBA00023125"/>
    </source>
</evidence>
<dbReference type="InterPro" id="IPR009057">
    <property type="entry name" value="Homeodomain-like_sf"/>
</dbReference>
<keyword evidence="7" id="KW-1185">Reference proteome</keyword>
<dbReference type="Proteomes" id="UP000325797">
    <property type="component" value="Chromosome"/>
</dbReference>
<evidence type="ECO:0000256" key="3">
    <source>
        <dbReference type="ARBA" id="ARBA00023163"/>
    </source>
</evidence>
<evidence type="ECO:0000259" key="5">
    <source>
        <dbReference type="PROSITE" id="PS50977"/>
    </source>
</evidence>